<name>A0ABN7U5C6_GIGMA</name>
<sequence length="199" mass="23385">LQPFDLKIWQNNLNCQIIYKANELNLTIRHEPDFWKIYGTGPHFLINEEGTKLITWKQIKFIRGKSCKGKTATWFSSIEKKYLTNSSNREISEGLSIYNPNNMSIMPNKADIKEDNRIKDWVLIEERENSMTIRRVAKKRKREVLVEHWQDKNVILKRDKIEQEDIQGVYSKIQNVANQKVLPVSKEVIAKKKTGNIEA</sequence>
<proteinExistence type="predicted"/>
<dbReference type="Proteomes" id="UP000789901">
    <property type="component" value="Unassembled WGS sequence"/>
</dbReference>
<accession>A0ABN7U5C6</accession>
<comment type="caution">
    <text evidence="1">The sequence shown here is derived from an EMBL/GenBank/DDBJ whole genome shotgun (WGS) entry which is preliminary data.</text>
</comment>
<keyword evidence="2" id="KW-1185">Reference proteome</keyword>
<organism evidence="1 2">
    <name type="scientific">Gigaspora margarita</name>
    <dbReference type="NCBI Taxonomy" id="4874"/>
    <lineage>
        <taxon>Eukaryota</taxon>
        <taxon>Fungi</taxon>
        <taxon>Fungi incertae sedis</taxon>
        <taxon>Mucoromycota</taxon>
        <taxon>Glomeromycotina</taxon>
        <taxon>Glomeromycetes</taxon>
        <taxon>Diversisporales</taxon>
        <taxon>Gigasporaceae</taxon>
        <taxon>Gigaspora</taxon>
    </lineage>
</organism>
<protein>
    <submittedName>
        <fullName evidence="1">25150_t:CDS:1</fullName>
    </submittedName>
</protein>
<dbReference type="EMBL" id="CAJVQB010000917">
    <property type="protein sequence ID" value="CAG8513264.1"/>
    <property type="molecule type" value="Genomic_DNA"/>
</dbReference>
<evidence type="ECO:0000313" key="1">
    <source>
        <dbReference type="EMBL" id="CAG8513264.1"/>
    </source>
</evidence>
<feature type="non-terminal residue" evidence="1">
    <location>
        <position position="1"/>
    </location>
</feature>
<gene>
    <name evidence="1" type="ORF">GMARGA_LOCUS2789</name>
</gene>
<reference evidence="1 2" key="1">
    <citation type="submission" date="2021-06" db="EMBL/GenBank/DDBJ databases">
        <authorList>
            <person name="Kallberg Y."/>
            <person name="Tangrot J."/>
            <person name="Rosling A."/>
        </authorList>
    </citation>
    <scope>NUCLEOTIDE SEQUENCE [LARGE SCALE GENOMIC DNA]</scope>
    <source>
        <strain evidence="1 2">120-4 pot B 10/14</strain>
    </source>
</reference>
<evidence type="ECO:0000313" key="2">
    <source>
        <dbReference type="Proteomes" id="UP000789901"/>
    </source>
</evidence>